<dbReference type="Proteomes" id="UP000320461">
    <property type="component" value="Unassembled WGS sequence"/>
</dbReference>
<keyword evidence="2" id="KW-1185">Reference proteome</keyword>
<accession>A0A4Y3KNC6</accession>
<organism evidence="1 2">
    <name type="scientific">Cellulomonas gelida</name>
    <dbReference type="NCBI Taxonomy" id="1712"/>
    <lineage>
        <taxon>Bacteria</taxon>
        <taxon>Bacillati</taxon>
        <taxon>Actinomycetota</taxon>
        <taxon>Actinomycetes</taxon>
        <taxon>Micrococcales</taxon>
        <taxon>Cellulomonadaceae</taxon>
        <taxon>Cellulomonas</taxon>
    </lineage>
</organism>
<sequence length="153" mass="15977">MLAPMPRGVRLLLLAGLTLVWVGALGRLRAFAQLCLPPDALDRLTLHVTSVARAVGCVQGEAGPDALTRSAVLVAAALLPLLLLRELLVSLHAAGLAAPLVALVRRLVGGLELQPVGTLVVAHAGPARASRWPLRSAVGHSSTWSHRGPPRFV</sequence>
<evidence type="ECO:0000313" key="2">
    <source>
        <dbReference type="Proteomes" id="UP000320461"/>
    </source>
</evidence>
<dbReference type="AlphaFoldDB" id="A0A4Y3KNC6"/>
<proteinExistence type="predicted"/>
<name>A0A4Y3KNC6_9CELL</name>
<dbReference type="EMBL" id="BJLQ01000059">
    <property type="protein sequence ID" value="GEA85911.1"/>
    <property type="molecule type" value="Genomic_DNA"/>
</dbReference>
<reference evidence="1 2" key="1">
    <citation type="submission" date="2019-06" db="EMBL/GenBank/DDBJ databases">
        <title>Whole genome shotgun sequence of Cellulomonas gelida NBRC 3748.</title>
        <authorList>
            <person name="Hosoyama A."/>
            <person name="Uohara A."/>
            <person name="Ohji S."/>
            <person name="Ichikawa N."/>
        </authorList>
    </citation>
    <scope>NUCLEOTIDE SEQUENCE [LARGE SCALE GENOMIC DNA]</scope>
    <source>
        <strain evidence="1 2">NBRC 3748</strain>
    </source>
</reference>
<evidence type="ECO:0000313" key="1">
    <source>
        <dbReference type="EMBL" id="GEA85911.1"/>
    </source>
</evidence>
<gene>
    <name evidence="1" type="ORF">CGE01nite_31620</name>
</gene>
<protein>
    <submittedName>
        <fullName evidence="1">Uncharacterized protein</fullName>
    </submittedName>
</protein>
<comment type="caution">
    <text evidence="1">The sequence shown here is derived from an EMBL/GenBank/DDBJ whole genome shotgun (WGS) entry which is preliminary data.</text>
</comment>